<feature type="compositionally biased region" description="Pro residues" evidence="1">
    <location>
        <begin position="142"/>
        <end position="152"/>
    </location>
</feature>
<dbReference type="Proteomes" id="UP000275078">
    <property type="component" value="Unassembled WGS sequence"/>
</dbReference>
<feature type="compositionally biased region" description="Pro residues" evidence="1">
    <location>
        <begin position="235"/>
        <end position="251"/>
    </location>
</feature>
<feature type="compositionally biased region" description="Polar residues" evidence="1">
    <location>
        <begin position="29"/>
        <end position="46"/>
    </location>
</feature>
<feature type="compositionally biased region" description="Polar residues" evidence="1">
    <location>
        <begin position="280"/>
        <end position="299"/>
    </location>
</feature>
<feature type="compositionally biased region" description="Low complexity" evidence="1">
    <location>
        <begin position="174"/>
        <end position="183"/>
    </location>
</feature>
<feature type="region of interest" description="Disordered" evidence="1">
    <location>
        <begin position="110"/>
        <end position="255"/>
    </location>
</feature>
<feature type="compositionally biased region" description="Polar residues" evidence="1">
    <location>
        <begin position="206"/>
        <end position="223"/>
    </location>
</feature>
<keyword evidence="4" id="KW-1185">Reference proteome</keyword>
<feature type="compositionally biased region" description="Polar residues" evidence="1">
    <location>
        <begin position="322"/>
        <end position="331"/>
    </location>
</feature>
<gene>
    <name evidence="3" type="ORF">BJ508DRAFT_155922</name>
</gene>
<proteinExistence type="predicted"/>
<feature type="transmembrane region" description="Helical" evidence="2">
    <location>
        <begin position="397"/>
        <end position="421"/>
    </location>
</feature>
<keyword evidence="2" id="KW-0472">Membrane</keyword>
<reference evidence="3 4" key="1">
    <citation type="journal article" date="2018" name="Nat. Ecol. Evol.">
        <title>Pezizomycetes genomes reveal the molecular basis of ectomycorrhizal truffle lifestyle.</title>
        <authorList>
            <person name="Murat C."/>
            <person name="Payen T."/>
            <person name="Noel B."/>
            <person name="Kuo A."/>
            <person name="Morin E."/>
            <person name="Chen J."/>
            <person name="Kohler A."/>
            <person name="Krizsan K."/>
            <person name="Balestrini R."/>
            <person name="Da Silva C."/>
            <person name="Montanini B."/>
            <person name="Hainaut M."/>
            <person name="Levati E."/>
            <person name="Barry K.W."/>
            <person name="Belfiori B."/>
            <person name="Cichocki N."/>
            <person name="Clum A."/>
            <person name="Dockter R.B."/>
            <person name="Fauchery L."/>
            <person name="Guy J."/>
            <person name="Iotti M."/>
            <person name="Le Tacon F."/>
            <person name="Lindquist E.A."/>
            <person name="Lipzen A."/>
            <person name="Malagnac F."/>
            <person name="Mello A."/>
            <person name="Molinier V."/>
            <person name="Miyauchi S."/>
            <person name="Poulain J."/>
            <person name="Riccioni C."/>
            <person name="Rubini A."/>
            <person name="Sitrit Y."/>
            <person name="Splivallo R."/>
            <person name="Traeger S."/>
            <person name="Wang M."/>
            <person name="Zifcakova L."/>
            <person name="Wipf D."/>
            <person name="Zambonelli A."/>
            <person name="Paolocci F."/>
            <person name="Nowrousian M."/>
            <person name="Ottonello S."/>
            <person name="Baldrian P."/>
            <person name="Spatafora J.W."/>
            <person name="Henrissat B."/>
            <person name="Nagy L.G."/>
            <person name="Aury J.M."/>
            <person name="Wincker P."/>
            <person name="Grigoriev I.V."/>
            <person name="Bonfante P."/>
            <person name="Martin F.M."/>
        </authorList>
    </citation>
    <scope>NUCLEOTIDE SEQUENCE [LARGE SCALE GENOMIC DNA]</scope>
    <source>
        <strain evidence="3 4">RN42</strain>
    </source>
</reference>
<dbReference type="AlphaFoldDB" id="A0A3N4HXB7"/>
<keyword evidence="2" id="KW-1133">Transmembrane helix</keyword>
<keyword evidence="2" id="KW-0812">Transmembrane</keyword>
<feature type="compositionally biased region" description="Polar residues" evidence="1">
    <location>
        <begin position="114"/>
        <end position="125"/>
    </location>
</feature>
<feature type="compositionally biased region" description="Polar residues" evidence="1">
    <location>
        <begin position="155"/>
        <end position="165"/>
    </location>
</feature>
<evidence type="ECO:0000313" key="3">
    <source>
        <dbReference type="EMBL" id="RPA78465.1"/>
    </source>
</evidence>
<organism evidence="3 4">
    <name type="scientific">Ascobolus immersus RN42</name>
    <dbReference type="NCBI Taxonomy" id="1160509"/>
    <lineage>
        <taxon>Eukaryota</taxon>
        <taxon>Fungi</taxon>
        <taxon>Dikarya</taxon>
        <taxon>Ascomycota</taxon>
        <taxon>Pezizomycotina</taxon>
        <taxon>Pezizomycetes</taxon>
        <taxon>Pezizales</taxon>
        <taxon>Ascobolaceae</taxon>
        <taxon>Ascobolus</taxon>
    </lineage>
</organism>
<feature type="region of interest" description="Disordered" evidence="1">
    <location>
        <begin position="273"/>
        <end position="338"/>
    </location>
</feature>
<feature type="region of interest" description="Disordered" evidence="1">
    <location>
        <begin position="1"/>
        <end position="87"/>
    </location>
</feature>
<accession>A0A3N4HXB7</accession>
<evidence type="ECO:0000313" key="4">
    <source>
        <dbReference type="Proteomes" id="UP000275078"/>
    </source>
</evidence>
<feature type="compositionally biased region" description="Pro residues" evidence="1">
    <location>
        <begin position="184"/>
        <end position="201"/>
    </location>
</feature>
<sequence length="683" mass="74521">MSYNPEHNQHSKPPYLGSPLEDAAGWEGSRSQWQNGTVPRPTTTFPQYGAMKDDQSPPGTPLSRSSGWSTPAEESPTGAPAAQAPPDYFHFAQSAPIVAPVALAAPALAVPHQTAHQPATAQSAVQPVRHMASQPASQAGFPVPPPPPPPVGTIPSFQPPSSNSKLAAHTTPRSAAQPASQPAFPVPPPPAPPIAPIPSFQPPSSDSKLSSQTAPRSTTQTAAAYTVPRSVPQPASQPPFPVPPPPAPQAAPIPIFQPVAYSDTKSAAYTAAPHSDFRSAAQSTAFSDSKSTAQPTPYSDSKPAVQPVPQSGLHVAHHQSENKSANQAESQQKLESHSEYKTEPLPELLVTSSPAIFAAAAASAKENVKVEQFTRQIEVEPAARHEVAKKRHRKRKWFFWCCGISVIALIAILVPLFIYVIKKTPKEVSLYNDLIACNSEAPYQVVMRSQPKDRSLTKAEKALVKRETIRDKSKLFDPYDGQCNHNLSSSYFVPDVVTPLSSQSVKAPFEIMIPRSFEVGDIYDFTALKNLKLLADRKQAEIQVYPIPRPLVPYLLDESSDVGGELTCLQRPLQIITLKEVFGELNGDNPALYDVSAFRLKDGKLASWEDIRKEVQLYQKDAVEIYPGDGYDWEWNLDRKNHGGAENFKRHGYSCWISFIYNNVTWYLAEDGSVKPVVLKKED</sequence>
<evidence type="ECO:0000256" key="2">
    <source>
        <dbReference type="SAM" id="Phobius"/>
    </source>
</evidence>
<protein>
    <submittedName>
        <fullName evidence="3">Uncharacterized protein</fullName>
    </submittedName>
</protein>
<dbReference type="EMBL" id="ML119711">
    <property type="protein sequence ID" value="RPA78465.1"/>
    <property type="molecule type" value="Genomic_DNA"/>
</dbReference>
<name>A0A3N4HXB7_ASCIM</name>
<evidence type="ECO:0000256" key="1">
    <source>
        <dbReference type="SAM" id="MobiDB-lite"/>
    </source>
</evidence>